<evidence type="ECO:0000259" key="5">
    <source>
        <dbReference type="SMART" id="SM00917"/>
    </source>
</evidence>
<keyword evidence="7" id="KW-1185">Reference proteome</keyword>
<evidence type="ECO:0000313" key="6">
    <source>
        <dbReference type="EMBL" id="WWD08568.1"/>
    </source>
</evidence>
<dbReference type="Gene3D" id="3.30.160.270">
    <property type="match status" value="1"/>
</dbReference>
<evidence type="ECO:0000256" key="2">
    <source>
        <dbReference type="ARBA" id="ARBA00022605"/>
    </source>
</evidence>
<dbReference type="Proteomes" id="UP001358614">
    <property type="component" value="Chromosome 2"/>
</dbReference>
<dbReference type="SUPFAM" id="SSF110921">
    <property type="entry name" value="2-isopropylmalate synthase LeuA, allosteric (dimerisation) domain"/>
    <property type="match status" value="1"/>
</dbReference>
<dbReference type="SMART" id="SM00917">
    <property type="entry name" value="LeuA_dimer"/>
    <property type="match status" value="1"/>
</dbReference>
<evidence type="ECO:0000256" key="3">
    <source>
        <dbReference type="ARBA" id="ARBA00022679"/>
    </source>
</evidence>
<dbReference type="InterPro" id="IPR039371">
    <property type="entry name" value="LeuA_N_DRE-TIM"/>
</dbReference>
<dbReference type="Pfam" id="PF22615">
    <property type="entry name" value="IPMS_D2"/>
    <property type="match status" value="1"/>
</dbReference>
<dbReference type="InterPro" id="IPR054692">
    <property type="entry name" value="LeuA-like_post-cat"/>
</dbReference>
<dbReference type="InterPro" id="IPR036230">
    <property type="entry name" value="LeuA_allosteric_dom_sf"/>
</dbReference>
<dbReference type="InterPro" id="IPR013785">
    <property type="entry name" value="Aldolase_TIM"/>
</dbReference>
<reference evidence="6 7" key="1">
    <citation type="submission" date="2024-01" db="EMBL/GenBank/DDBJ databases">
        <title>Comparative genomics of Cryptococcus and Kwoniella reveals pathogenesis evolution and contrasting modes of karyotype evolution via chromosome fusion or intercentromeric recombination.</title>
        <authorList>
            <person name="Coelho M.A."/>
            <person name="David-Palma M."/>
            <person name="Shea T."/>
            <person name="Bowers K."/>
            <person name="McGinley-Smith S."/>
            <person name="Mohammad A.W."/>
            <person name="Gnirke A."/>
            <person name="Yurkov A.M."/>
            <person name="Nowrousian M."/>
            <person name="Sun S."/>
            <person name="Cuomo C.A."/>
            <person name="Heitman J."/>
        </authorList>
    </citation>
    <scope>NUCLEOTIDE SEQUENCE [LARGE SCALE GENOMIC DNA]</scope>
    <source>
        <strain evidence="6 7">PYCC6329</strain>
    </source>
</reference>
<dbReference type="GO" id="GO:0003852">
    <property type="term" value="F:2-isopropylmalate synthase activity"/>
    <property type="evidence" value="ECO:0007669"/>
    <property type="project" value="UniProtKB-EC"/>
</dbReference>
<evidence type="ECO:0000256" key="1">
    <source>
        <dbReference type="ARBA" id="ARBA00012973"/>
    </source>
</evidence>
<dbReference type="GO" id="GO:0005739">
    <property type="term" value="C:mitochondrion"/>
    <property type="evidence" value="ECO:0007669"/>
    <property type="project" value="TreeGrafter"/>
</dbReference>
<sequence>MPMLADPSQRYLPFNPVPFPNRTWPDKVNKKAPIWLSTDLRDGNQTMTNQQKLRFFRHLIQIGFKEIEVSYPAASDTDFQFCRDLQNNGEVPDDVWIQVLTPARSDLIKRTFEAVAGLKHVIIHMYNATSCLFREVVFNNDRAETIKLASDHTRLVRELAEQYAASHGTSFRFEYSPETFSQTETPYAVEVCEAVKKTWLAGEKSVWADGRKEERIIFNLPATVEVATPNCFADQVEMFCNTISEREKCIISLHTHNDRGELFAKTDKADILGCAVAAAELGVLAGADRIEGTVLGNGERTGNVDLVTLGLNCYSQGIPPNLDFSDMFSVIDTVTECTGLPVHPRHPYAGELVFTAFSGSHQDAIKKGFEAQTRREKAGDKVWSMPYLPIDPADVGCTYEAVIRVNSQSGKGGIAYIVKSALALDLPRRMQIAFYKVVQDRSETTGKEMTSKDITTAFRQTYHLGGSIYDGRLVLKSFVTVDIRSATPSAVGSPDRSRAHSRVASLQNAVVEASPDRSLDSNLPSASKRLTAKVLIDGTLREVSGEGNGPLSSFLDALQGDLGIALSIREYTEHAVGAGSDVKAATYVELIPPNVDAKDKTKGGFWGVGVDADITASGLKAVISAANGYLGQNPIQVPENA</sequence>
<dbReference type="InterPro" id="IPR000891">
    <property type="entry name" value="PYR_CT"/>
</dbReference>
<dbReference type="InterPro" id="IPR013709">
    <property type="entry name" value="2-isopropylmalate_synth_dimer"/>
</dbReference>
<dbReference type="PANTHER" id="PTHR46911">
    <property type="match status" value="1"/>
</dbReference>
<keyword evidence="4" id="KW-0100">Branched-chain amino acid biosynthesis</keyword>
<dbReference type="GeneID" id="91105481"/>
<dbReference type="KEGG" id="ker:91105481"/>
<evidence type="ECO:0000313" key="7">
    <source>
        <dbReference type="Proteomes" id="UP001358614"/>
    </source>
</evidence>
<proteinExistence type="predicted"/>
<dbReference type="SUPFAM" id="SSF51569">
    <property type="entry name" value="Aldolase"/>
    <property type="match status" value="1"/>
</dbReference>
<dbReference type="EMBL" id="CP144090">
    <property type="protein sequence ID" value="WWD08568.1"/>
    <property type="molecule type" value="Genomic_DNA"/>
</dbReference>
<organism evidence="6 7">
    <name type="scientific">Kwoniella europaea PYCC6329</name>
    <dbReference type="NCBI Taxonomy" id="1423913"/>
    <lineage>
        <taxon>Eukaryota</taxon>
        <taxon>Fungi</taxon>
        <taxon>Dikarya</taxon>
        <taxon>Basidiomycota</taxon>
        <taxon>Agaricomycotina</taxon>
        <taxon>Tremellomycetes</taxon>
        <taxon>Tremellales</taxon>
        <taxon>Cryptococcaceae</taxon>
        <taxon>Kwoniella</taxon>
    </lineage>
</organism>
<dbReference type="RefSeq" id="XP_066086535.1">
    <property type="nucleotide sequence ID" value="XM_066230438.1"/>
</dbReference>
<evidence type="ECO:0000256" key="4">
    <source>
        <dbReference type="ARBA" id="ARBA00023304"/>
    </source>
</evidence>
<protein>
    <recommendedName>
        <fullName evidence="1">2-isopropylmalate synthase</fullName>
        <ecNumber evidence="1">2.3.3.13</ecNumber>
    </recommendedName>
</protein>
<dbReference type="GO" id="GO:0009098">
    <property type="term" value="P:L-leucine biosynthetic process"/>
    <property type="evidence" value="ECO:0007669"/>
    <property type="project" value="InterPro"/>
</dbReference>
<gene>
    <name evidence="6" type="ORF">V865_006680</name>
</gene>
<dbReference type="EC" id="2.3.3.13" evidence="1"/>
<keyword evidence="2" id="KW-0028">Amino-acid biosynthesis</keyword>
<dbReference type="Gene3D" id="3.20.20.70">
    <property type="entry name" value="Aldolase class I"/>
    <property type="match status" value="1"/>
</dbReference>
<keyword evidence="3" id="KW-0808">Transferase</keyword>
<feature type="domain" description="2-isopropylmalate synthase LeuA allosteric (dimerisation)" evidence="5">
    <location>
        <begin position="448"/>
        <end position="630"/>
    </location>
</feature>
<dbReference type="AlphaFoldDB" id="A0AAX4KS70"/>
<dbReference type="Pfam" id="PF00682">
    <property type="entry name" value="HMGL-like"/>
    <property type="match status" value="1"/>
</dbReference>
<accession>A0AAX4KS70</accession>
<dbReference type="SUPFAM" id="SSF89000">
    <property type="entry name" value="post-HMGL domain-like"/>
    <property type="match status" value="1"/>
</dbReference>
<dbReference type="CDD" id="cd07942">
    <property type="entry name" value="DRE_TIM_LeuA"/>
    <property type="match status" value="1"/>
</dbReference>
<dbReference type="Pfam" id="PF08502">
    <property type="entry name" value="LeuA_dimer"/>
    <property type="match status" value="1"/>
</dbReference>
<name>A0AAX4KS70_9TREE</name>
<dbReference type="PANTHER" id="PTHR46911:SF1">
    <property type="entry name" value="2-ISOPROPYLMALATE SYNTHASE"/>
    <property type="match status" value="1"/>
</dbReference>
<dbReference type="NCBIfam" id="NF002991">
    <property type="entry name" value="PRK03739.1"/>
    <property type="match status" value="1"/>
</dbReference>